<dbReference type="AlphaFoldDB" id="A0A1R3J3P9"/>
<protein>
    <submittedName>
        <fullName evidence="1">Dihydrolipoyllysine-residue succinyltransferase component</fullName>
    </submittedName>
</protein>
<sequence>MDSIIWLLGLSIRRWITLSSKLNSSVTCANVVLQPRKQGKSIVTLAISYLYLIKTLRHWMNDVKNVIVKEEPCC</sequence>
<reference evidence="2" key="1">
    <citation type="submission" date="2013-09" db="EMBL/GenBank/DDBJ databases">
        <title>Corchorus olitorius genome sequencing.</title>
        <authorList>
            <person name="Alam M."/>
            <person name="Haque M.S."/>
            <person name="Islam M.S."/>
            <person name="Emdad E.M."/>
            <person name="Islam M.M."/>
            <person name="Ahmed B."/>
            <person name="Halim A."/>
            <person name="Hossen Q.M.M."/>
            <person name="Hossain M.Z."/>
            <person name="Ahmed R."/>
            <person name="Khan M.M."/>
            <person name="Islam R."/>
            <person name="Rashid M.M."/>
            <person name="Khan S.A."/>
            <person name="Rahman M.S."/>
            <person name="Alam M."/>
            <person name="Yahiya A.S."/>
            <person name="Khan M.S."/>
            <person name="Azam M.S."/>
            <person name="Haque T."/>
            <person name="Lashkar M.Z.H."/>
            <person name="Akhand A.I."/>
            <person name="Morshed G."/>
            <person name="Roy S."/>
            <person name="Uddin K.S."/>
            <person name="Rabeya T."/>
            <person name="Hossain A.S."/>
            <person name="Chowdhury A."/>
            <person name="Snigdha A.R."/>
            <person name="Mortoza M.S."/>
            <person name="Matin S.A."/>
            <person name="Hoque S.M.E."/>
            <person name="Islam M.K."/>
            <person name="Roy D.K."/>
            <person name="Haider R."/>
            <person name="Moosa M.M."/>
            <person name="Elias S.M."/>
            <person name="Hasan A.M."/>
            <person name="Jahan S."/>
            <person name="Shafiuddin M."/>
            <person name="Mahmood N."/>
            <person name="Shommy N.S."/>
        </authorList>
    </citation>
    <scope>NUCLEOTIDE SEQUENCE [LARGE SCALE GENOMIC DNA]</scope>
    <source>
        <strain evidence="2">cv. O-4</strain>
    </source>
</reference>
<dbReference type="Proteomes" id="UP000187203">
    <property type="component" value="Unassembled WGS sequence"/>
</dbReference>
<organism evidence="1 2">
    <name type="scientific">Corchorus olitorius</name>
    <dbReference type="NCBI Taxonomy" id="93759"/>
    <lineage>
        <taxon>Eukaryota</taxon>
        <taxon>Viridiplantae</taxon>
        <taxon>Streptophyta</taxon>
        <taxon>Embryophyta</taxon>
        <taxon>Tracheophyta</taxon>
        <taxon>Spermatophyta</taxon>
        <taxon>Magnoliopsida</taxon>
        <taxon>eudicotyledons</taxon>
        <taxon>Gunneridae</taxon>
        <taxon>Pentapetalae</taxon>
        <taxon>rosids</taxon>
        <taxon>malvids</taxon>
        <taxon>Malvales</taxon>
        <taxon>Malvaceae</taxon>
        <taxon>Grewioideae</taxon>
        <taxon>Apeibeae</taxon>
        <taxon>Corchorus</taxon>
    </lineage>
</organism>
<accession>A0A1R3J3P9</accession>
<evidence type="ECO:0000313" key="2">
    <source>
        <dbReference type="Proteomes" id="UP000187203"/>
    </source>
</evidence>
<dbReference type="EMBL" id="AWUE01016764">
    <property type="protein sequence ID" value="OMO89457.1"/>
    <property type="molecule type" value="Genomic_DNA"/>
</dbReference>
<keyword evidence="2" id="KW-1185">Reference proteome</keyword>
<proteinExistence type="predicted"/>
<name>A0A1R3J3P9_9ROSI</name>
<evidence type="ECO:0000313" key="1">
    <source>
        <dbReference type="EMBL" id="OMO89457.1"/>
    </source>
</evidence>
<gene>
    <name evidence="1" type="ORF">COLO4_19758</name>
</gene>
<comment type="caution">
    <text evidence="1">The sequence shown here is derived from an EMBL/GenBank/DDBJ whole genome shotgun (WGS) entry which is preliminary data.</text>
</comment>